<reference evidence="2" key="1">
    <citation type="journal article" name="BMC Genomics">
        <title>Long-read sequencing and de novo genome assembly of marine medaka (Oryzias melastigma).</title>
        <authorList>
            <person name="Liang P."/>
            <person name="Saqib H.S.A."/>
            <person name="Ni X."/>
            <person name="Shen Y."/>
        </authorList>
    </citation>
    <scope>NUCLEOTIDE SEQUENCE</scope>
    <source>
        <strain evidence="2">Bigg-433</strain>
    </source>
</reference>
<feature type="compositionally biased region" description="Basic and acidic residues" evidence="1">
    <location>
        <begin position="72"/>
        <end position="87"/>
    </location>
</feature>
<feature type="region of interest" description="Disordered" evidence="1">
    <location>
        <begin position="1"/>
        <end position="100"/>
    </location>
</feature>
<comment type="caution">
    <text evidence="2">The sequence shown here is derived from an EMBL/GenBank/DDBJ whole genome shotgun (WGS) entry which is preliminary data.</text>
</comment>
<dbReference type="Proteomes" id="UP000646548">
    <property type="component" value="Unassembled WGS sequence"/>
</dbReference>
<gene>
    <name evidence="2" type="ORF">FQA47_022875</name>
</gene>
<organism evidence="2 3">
    <name type="scientific">Oryzias melastigma</name>
    <name type="common">Marine medaka</name>
    <dbReference type="NCBI Taxonomy" id="30732"/>
    <lineage>
        <taxon>Eukaryota</taxon>
        <taxon>Metazoa</taxon>
        <taxon>Chordata</taxon>
        <taxon>Craniata</taxon>
        <taxon>Vertebrata</taxon>
        <taxon>Euteleostomi</taxon>
        <taxon>Actinopterygii</taxon>
        <taxon>Neopterygii</taxon>
        <taxon>Teleostei</taxon>
        <taxon>Neoteleostei</taxon>
        <taxon>Acanthomorphata</taxon>
        <taxon>Ovalentaria</taxon>
        <taxon>Atherinomorphae</taxon>
        <taxon>Beloniformes</taxon>
        <taxon>Adrianichthyidae</taxon>
        <taxon>Oryziinae</taxon>
        <taxon>Oryzias</taxon>
    </lineage>
</organism>
<protein>
    <submittedName>
        <fullName evidence="2">Uncharacterized protein</fullName>
    </submittedName>
</protein>
<proteinExistence type="predicted"/>
<accession>A0A834CQ84</accession>
<dbReference type="AlphaFoldDB" id="A0A834CQ84"/>
<evidence type="ECO:0000256" key="1">
    <source>
        <dbReference type="SAM" id="MobiDB-lite"/>
    </source>
</evidence>
<evidence type="ECO:0000313" key="2">
    <source>
        <dbReference type="EMBL" id="KAF6730898.1"/>
    </source>
</evidence>
<name>A0A834CQ84_ORYME</name>
<evidence type="ECO:0000313" key="3">
    <source>
        <dbReference type="Proteomes" id="UP000646548"/>
    </source>
</evidence>
<sequence>MHLSNCLINMKQKRSIHPTGNTHCTRTRTDEKCRLSASQVYSSTDGHRKPNTEGSRSAQNAHQLNESYEQSDEAKQTHASKQQDGRHSKPTFYTLATSPC</sequence>
<dbReference type="EMBL" id="WKFB01000228">
    <property type="protein sequence ID" value="KAF6730898.1"/>
    <property type="molecule type" value="Genomic_DNA"/>
</dbReference>
<feature type="compositionally biased region" description="Polar residues" evidence="1">
    <location>
        <begin position="52"/>
        <end position="68"/>
    </location>
</feature>